<feature type="domain" description="SecA family profile" evidence="13">
    <location>
        <begin position="625"/>
        <end position="1190"/>
    </location>
</feature>
<dbReference type="InterPro" id="IPR011116">
    <property type="entry name" value="SecA_Wing/Scaffold"/>
</dbReference>
<dbReference type="InterPro" id="IPR027417">
    <property type="entry name" value="P-loop_NTPase"/>
</dbReference>
<name>A0ABP8DFY4_9ACTN</name>
<dbReference type="PRINTS" id="PR00906">
    <property type="entry name" value="SECA"/>
</dbReference>
<proteinExistence type="inferred from homology"/>
<keyword evidence="12" id="KW-0732">Signal</keyword>
<dbReference type="SUPFAM" id="SSF81901">
    <property type="entry name" value="HCP-like"/>
    <property type="match status" value="2"/>
</dbReference>
<protein>
    <recommendedName>
        <fullName evidence="11">Protein translocase subunit SecA</fullName>
        <ecNumber evidence="11">7.4.2.8</ecNumber>
    </recommendedName>
</protein>
<dbReference type="SUPFAM" id="SSF81886">
    <property type="entry name" value="Helical scaffold and wing domains of SecA"/>
    <property type="match status" value="1"/>
</dbReference>
<accession>A0ABP8DFY4</accession>
<dbReference type="InterPro" id="IPR011990">
    <property type="entry name" value="TPR-like_helical_dom_sf"/>
</dbReference>
<comment type="caution">
    <text evidence="11">Lacks conserved residue(s) required for the propagation of feature annotation.</text>
</comment>
<keyword evidence="15" id="KW-1185">Reference proteome</keyword>
<comment type="caution">
    <text evidence="14">The sequence shown here is derived from an EMBL/GenBank/DDBJ whole genome shotgun (WGS) entry which is preliminary data.</text>
</comment>
<dbReference type="InterPro" id="IPR036266">
    <property type="entry name" value="SecA_Wing/Scaffold_sf"/>
</dbReference>
<comment type="catalytic activity">
    <reaction evidence="11">
        <text>ATP + H2O + cellular proteinSide 1 = ADP + phosphate + cellular proteinSide 2.</text>
        <dbReference type="EC" id="7.4.2.8"/>
    </reaction>
</comment>
<comment type="subunit">
    <text evidence="11">Monomer and homodimer. Part of the essential Sec protein translocation apparatus which comprises SecA, SecYEG and auxiliary proteins SecDF. Other proteins may also be involved.</text>
</comment>
<dbReference type="EMBL" id="BAABAT010000020">
    <property type="protein sequence ID" value="GAA4255101.1"/>
    <property type="molecule type" value="Genomic_DNA"/>
</dbReference>
<dbReference type="SUPFAM" id="SSF81767">
    <property type="entry name" value="Pre-protein crosslinking domain of SecA"/>
    <property type="match status" value="1"/>
</dbReference>
<feature type="binding site" evidence="11">
    <location>
        <position position="709"/>
    </location>
    <ligand>
        <name>ATP</name>
        <dbReference type="ChEBI" id="CHEBI:30616"/>
    </ligand>
</feature>
<dbReference type="RefSeq" id="WP_345132092.1">
    <property type="nucleotide sequence ID" value="NZ_BAABAT010000020.1"/>
</dbReference>
<evidence type="ECO:0000256" key="8">
    <source>
        <dbReference type="ARBA" id="ARBA00022967"/>
    </source>
</evidence>
<dbReference type="InterPro" id="IPR006597">
    <property type="entry name" value="Sel1-like"/>
</dbReference>
<evidence type="ECO:0000256" key="9">
    <source>
        <dbReference type="ARBA" id="ARBA00023010"/>
    </source>
</evidence>
<evidence type="ECO:0000256" key="1">
    <source>
        <dbReference type="ARBA" id="ARBA00004170"/>
    </source>
</evidence>
<dbReference type="InterPro" id="IPR036670">
    <property type="entry name" value="SecA_X-link_sf"/>
</dbReference>
<evidence type="ECO:0000313" key="15">
    <source>
        <dbReference type="Proteomes" id="UP001500620"/>
    </source>
</evidence>
<dbReference type="Pfam" id="PF07517">
    <property type="entry name" value="SecA_DEAD"/>
    <property type="match status" value="1"/>
</dbReference>
<dbReference type="PANTHER" id="PTHR30612">
    <property type="entry name" value="SECA INNER MEMBRANE COMPONENT OF SEC PROTEIN SECRETION SYSTEM"/>
    <property type="match status" value="1"/>
</dbReference>
<dbReference type="PROSITE" id="PS51196">
    <property type="entry name" value="SECA_MOTOR_DEAD"/>
    <property type="match status" value="1"/>
</dbReference>
<evidence type="ECO:0000256" key="12">
    <source>
        <dbReference type="SAM" id="SignalP"/>
    </source>
</evidence>
<dbReference type="Gene3D" id="3.90.1440.10">
    <property type="entry name" value="SecA, preprotein cross-linking domain"/>
    <property type="match status" value="1"/>
</dbReference>
<comment type="function">
    <text evidence="11">Part of the Sec protein translocase complex. Interacts with the SecYEG preprotein conducting channel. Has a central role in coupling the hydrolysis of ATP to the transfer of proteins into and across the cell membrane, serving as an ATP-driven molecular motor driving the stepwise translocation of polypeptide chains across the membrane.</text>
</comment>
<comment type="similarity">
    <text evidence="2 11">Belongs to the SecA family.</text>
</comment>
<evidence type="ECO:0000256" key="11">
    <source>
        <dbReference type="HAMAP-Rule" id="MF_01382"/>
    </source>
</evidence>
<comment type="subcellular location">
    <subcellularLocation>
        <location evidence="11">Cell membrane</location>
        <topology evidence="11">Peripheral membrane protein</topology>
        <orientation evidence="11">Cytoplasmic side</orientation>
    </subcellularLocation>
    <subcellularLocation>
        <location evidence="11">Cytoplasm</location>
    </subcellularLocation>
    <subcellularLocation>
        <location evidence="1">Membrane</location>
        <topology evidence="1">Peripheral membrane protein</topology>
    </subcellularLocation>
    <text evidence="11">Distribution is 50-50.</text>
</comment>
<dbReference type="Proteomes" id="UP001500620">
    <property type="component" value="Unassembled WGS sequence"/>
</dbReference>
<dbReference type="InterPro" id="IPR000185">
    <property type="entry name" value="SecA"/>
</dbReference>
<gene>
    <name evidence="11" type="primary">secA</name>
    <name evidence="14" type="ORF">GCM10022255_062470</name>
</gene>
<dbReference type="Gene3D" id="3.40.50.300">
    <property type="entry name" value="P-loop containing nucleotide triphosphate hydrolases"/>
    <property type="match status" value="2"/>
</dbReference>
<dbReference type="PANTHER" id="PTHR30612:SF0">
    <property type="entry name" value="CHLOROPLAST PROTEIN-TRANSPORTING ATPASE"/>
    <property type="match status" value="1"/>
</dbReference>
<keyword evidence="8 11" id="KW-1278">Translocase</keyword>
<evidence type="ECO:0000256" key="5">
    <source>
        <dbReference type="ARBA" id="ARBA00022741"/>
    </source>
</evidence>
<dbReference type="EC" id="7.4.2.8" evidence="11"/>
<dbReference type="Gene3D" id="1.25.40.10">
    <property type="entry name" value="Tetratricopeptide repeat domain"/>
    <property type="match status" value="1"/>
</dbReference>
<evidence type="ECO:0000256" key="2">
    <source>
        <dbReference type="ARBA" id="ARBA00007650"/>
    </source>
</evidence>
<evidence type="ECO:0000259" key="13">
    <source>
        <dbReference type="PROSITE" id="PS51196"/>
    </source>
</evidence>
<dbReference type="SMART" id="SM00671">
    <property type="entry name" value="SEL1"/>
    <property type="match status" value="5"/>
</dbReference>
<keyword evidence="7 11" id="KW-0653">Protein transport</keyword>
<dbReference type="InterPro" id="IPR044722">
    <property type="entry name" value="SecA_SF2_C"/>
</dbReference>
<evidence type="ECO:0000256" key="3">
    <source>
        <dbReference type="ARBA" id="ARBA00022448"/>
    </source>
</evidence>
<dbReference type="SMART" id="SM00958">
    <property type="entry name" value="SecA_PP_bind"/>
    <property type="match status" value="1"/>
</dbReference>
<dbReference type="InterPro" id="IPR011115">
    <property type="entry name" value="SecA_DEAD"/>
</dbReference>
<reference evidence="15" key="1">
    <citation type="journal article" date="2019" name="Int. J. Syst. Evol. Microbiol.">
        <title>The Global Catalogue of Microorganisms (GCM) 10K type strain sequencing project: providing services to taxonomists for standard genome sequencing and annotation.</title>
        <authorList>
            <consortium name="The Broad Institute Genomics Platform"/>
            <consortium name="The Broad Institute Genome Sequencing Center for Infectious Disease"/>
            <person name="Wu L."/>
            <person name="Ma J."/>
        </authorList>
    </citation>
    <scope>NUCLEOTIDE SEQUENCE [LARGE SCALE GENOMIC DNA]</scope>
    <source>
        <strain evidence="15">JCM 17441</strain>
    </source>
</reference>
<feature type="chain" id="PRO_5045552198" description="Protein translocase subunit SecA" evidence="12">
    <location>
        <begin position="24"/>
        <end position="1394"/>
    </location>
</feature>
<keyword evidence="5 11" id="KW-0547">Nucleotide-binding</keyword>
<keyword evidence="9 11" id="KW-0811">Translocation</keyword>
<dbReference type="Gene3D" id="1.10.3060.10">
    <property type="entry name" value="Helical scaffold and wing domains of SecA"/>
    <property type="match status" value="1"/>
</dbReference>
<evidence type="ECO:0000256" key="7">
    <source>
        <dbReference type="ARBA" id="ARBA00022927"/>
    </source>
</evidence>
<feature type="signal peptide" evidence="12">
    <location>
        <begin position="1"/>
        <end position="23"/>
    </location>
</feature>
<evidence type="ECO:0000256" key="6">
    <source>
        <dbReference type="ARBA" id="ARBA00022840"/>
    </source>
</evidence>
<evidence type="ECO:0000256" key="10">
    <source>
        <dbReference type="ARBA" id="ARBA00023136"/>
    </source>
</evidence>
<feature type="binding site" evidence="11">
    <location>
        <position position="1116"/>
    </location>
    <ligand>
        <name>ATP</name>
        <dbReference type="ChEBI" id="CHEBI:30616"/>
    </ligand>
</feature>
<evidence type="ECO:0000256" key="4">
    <source>
        <dbReference type="ARBA" id="ARBA00022475"/>
    </source>
</evidence>
<organism evidence="14 15">
    <name type="scientific">Dactylosporangium darangshiense</name>
    <dbReference type="NCBI Taxonomy" id="579108"/>
    <lineage>
        <taxon>Bacteria</taxon>
        <taxon>Bacillati</taxon>
        <taxon>Actinomycetota</taxon>
        <taxon>Actinomycetes</taxon>
        <taxon>Micromonosporales</taxon>
        <taxon>Micromonosporaceae</taxon>
        <taxon>Dactylosporangium</taxon>
    </lineage>
</organism>
<keyword evidence="4 11" id="KW-1003">Cell membrane</keyword>
<keyword evidence="11" id="KW-0963">Cytoplasm</keyword>
<dbReference type="SUPFAM" id="SSF52540">
    <property type="entry name" value="P-loop containing nucleoside triphosphate hydrolases"/>
    <property type="match status" value="2"/>
</dbReference>
<keyword evidence="3 11" id="KW-0813">Transport</keyword>
<sequence length="1394" mass="152470">MTRGRAVWLLLLLVAAAAAWAVAQQLKFPTGWRIGLAVAAVVVPLFAAELRERFKKDDDRVKVFRAHLRGYSRRRGVPAVGSIRDLGTLGVGRARRGQAGGAVPYVARDEDERLDDLLAHDAFVLIVGDAKAGKTRTAAEAVQRNFRQRRLIIPRGAESLPALLDAEIDLDDSVVWLDELERYLDKGGLARLLDALDGADAPRHCAVVATMRAQAYGPHIPHEGMQSPAWPLLSRAQLVRLPRLLTKAERDRAAAVVVDPQVLNALDRYGLAEYLAAGPDLIDRLEDGLLAKPVGALVVLVTIDWYRTGTRRTLTPETLTDLLPGYAATLGVEAPSTGEVQDAVAWARQPIYAASSLMSDDDHGYRVFDYVLDHHQGRPETPPVQNATWQAALAAGPDGDEALRIGLTASEQGRVDIALVAFEIAVDNATTVNAPIAAYNYGSALQRAGRATEAMAYFRRAADAGHVEAAYAAGRLLEGEDAERYLTRAAERGHADAAFALGTLLRGRDARRALEWLRRAADAGHVEAAYAAGRLLEAGDAAADAERYLELAAERDHADAAFALGTLLRGRDAQRALEWLRRAADAGHLQAAYAAGQLLHAQGRGPDAERYLRLAAALAADEPGSLVPESTRALVRTGRRRPALDVAGAVHSLGAVMAAHTDGELQQLSNVYRRRLARGETLADLLPEAFAAFLEAMRRVHGAALTERQLTAGAALHAGHVVEMRAGQGHAPAVGLAGYLDALAGNGVHVMAMGDEAAARDDEHIGAVHRFLGLRTGRLIPGQRSSVRRAIYDGDVVFGDISEFAFDHLRDGLAWSTDELVQRGLHAAIVQEADVLLLDQFRQTYSITADFNQSDRWYTEFARIVARMQLGEHYRVDTAAKRVYPTEAGIDMVEDQLGIDRLYAVENGEIVHQLTQAIRARALYERGRDYQVRDGRIVIADPQTGELLPTRRYDNGLRQALEAKEGLAISAATEVRATISGPAFVRRYERLSAIATVAAAEAEAFRRFYGTAVTAVPTQEPSGREDLLDVAFLSDESRWAAAARMVGEQHQRGRAVLVDVATDAEAEALRDRLEPAGISARLLTTEHREREEEVLSRALEPGAVTIGVNVALTRVDIPPGDLFVLGTRRRLARRLDERLADLAGRRGAPGAAQFLVARGDPLMEGVHWMVPQSFDDAMGMSTHLLTRAIAARQRLIRSVEVDRQLVLLRWDAVLEDHRLRLRELRDRALAGDGLSELTLAYLDETLDAYVHADTDQATLVAAVRQLFWIDDGPITRDGLIERGREIWHRRQTELGAEAWHELQRQVLLNVIDRQWREHLAVLDDLLETAPLERMAGREPLHAYEERAALVFDELLDRVKEETVGFLFNLEVRVEDAPEAPPALPGGSAGGNGQT</sequence>
<keyword evidence="6 11" id="KW-0067">ATP-binding</keyword>
<dbReference type="InterPro" id="IPR014018">
    <property type="entry name" value="SecA_motor_DEAD"/>
</dbReference>
<keyword evidence="10 11" id="KW-0472">Membrane</keyword>
<dbReference type="InterPro" id="IPR011130">
    <property type="entry name" value="SecA_preprotein_X-link_dom"/>
</dbReference>
<evidence type="ECO:0000313" key="14">
    <source>
        <dbReference type="EMBL" id="GAA4255101.1"/>
    </source>
</evidence>
<dbReference type="Pfam" id="PF01043">
    <property type="entry name" value="SecA_PP_bind"/>
    <property type="match status" value="1"/>
</dbReference>
<dbReference type="Pfam" id="PF07516">
    <property type="entry name" value="SecA_SW"/>
    <property type="match status" value="1"/>
</dbReference>
<dbReference type="HAMAP" id="MF_01382">
    <property type="entry name" value="SecA"/>
    <property type="match status" value="1"/>
</dbReference>
<dbReference type="Pfam" id="PF21090">
    <property type="entry name" value="P-loop_SecA"/>
    <property type="match status" value="2"/>
</dbReference>
<dbReference type="SMART" id="SM00957">
    <property type="entry name" value="SecA_DEAD"/>
    <property type="match status" value="1"/>
</dbReference>